<reference evidence="4 5" key="1">
    <citation type="submission" date="2019-05" db="EMBL/GenBank/DDBJ databases">
        <title>Colwellia ponticola sp. nov., isolated from seawater.</title>
        <authorList>
            <person name="Yoon J.-H."/>
        </authorList>
    </citation>
    <scope>NUCLEOTIDE SEQUENCE [LARGE SCALE GENOMIC DNA]</scope>
    <source>
        <strain evidence="4 5">OISW-25</strain>
    </source>
</reference>
<dbReference type="InterPro" id="IPR013549">
    <property type="entry name" value="DUF1731"/>
</dbReference>
<dbReference type="AlphaFoldDB" id="A0A8H2JNQ2"/>
<dbReference type="PANTHER" id="PTHR11092">
    <property type="entry name" value="SUGAR NUCLEOTIDE EPIMERASE RELATED"/>
    <property type="match status" value="1"/>
</dbReference>
<dbReference type="InterPro" id="IPR036291">
    <property type="entry name" value="NAD(P)-bd_dom_sf"/>
</dbReference>
<dbReference type="InterPro" id="IPR001509">
    <property type="entry name" value="Epimerase_deHydtase"/>
</dbReference>
<comment type="similarity">
    <text evidence="1">Belongs to the NAD(P)-dependent epimerase/dehydratase family. SDR39U1 subfamily.</text>
</comment>
<feature type="domain" description="NAD-dependent epimerase/dehydratase" evidence="2">
    <location>
        <begin position="3"/>
        <end position="227"/>
    </location>
</feature>
<sequence length="302" mass="33543">MKILITGGTGLIGRHFITAFHDKYQITVLTRNIEKARKCLTLYIYKKGADNIEFIEQLPEQSNFEVIINLAGEPIVDKRWTDSQKNIICQSRWSITEQVVAMIARANTKPSCLINGSAIGYYGETGSTVTDEDAPVTQIDFAHSLCQKWEALALKANEYCRVVLLRTAVVLADDGGALDKMRLPFSLGLGGKLGHGQQYMSWIHIDDMIAAIDFSIQTTDIKGAINCASPQAITNAAFTKALGNQVNRPTWFTVPAFMLKILMGQGAELLLTSQNIYPQKLLNHNFHFKHATIEHALADLLF</sequence>
<organism evidence="4 5">
    <name type="scientific">Colwellia ponticola</name>
    <dbReference type="NCBI Taxonomy" id="2304625"/>
    <lineage>
        <taxon>Bacteria</taxon>
        <taxon>Pseudomonadati</taxon>
        <taxon>Pseudomonadota</taxon>
        <taxon>Gammaproteobacteria</taxon>
        <taxon>Alteromonadales</taxon>
        <taxon>Colwelliaceae</taxon>
        <taxon>Colwellia</taxon>
    </lineage>
</organism>
<dbReference type="SUPFAM" id="SSF51735">
    <property type="entry name" value="NAD(P)-binding Rossmann-fold domains"/>
    <property type="match status" value="1"/>
</dbReference>
<comment type="caution">
    <text evidence="4">The sequence shown here is derived from an EMBL/GenBank/DDBJ whole genome shotgun (WGS) entry which is preliminary data.</text>
</comment>
<evidence type="ECO:0000259" key="3">
    <source>
        <dbReference type="Pfam" id="PF08338"/>
    </source>
</evidence>
<dbReference type="Pfam" id="PF01370">
    <property type="entry name" value="Epimerase"/>
    <property type="match status" value="1"/>
</dbReference>
<dbReference type="OrthoDB" id="9801773at2"/>
<dbReference type="NCBIfam" id="TIGR01777">
    <property type="entry name" value="yfcH"/>
    <property type="match status" value="1"/>
</dbReference>
<protein>
    <submittedName>
        <fullName evidence="4">TIGR01777 family protein</fullName>
    </submittedName>
</protein>
<accession>A0A8H2JNQ2</accession>
<dbReference type="Proteomes" id="UP000307702">
    <property type="component" value="Unassembled WGS sequence"/>
</dbReference>
<dbReference type="RefSeq" id="WP_138620430.1">
    <property type="nucleotide sequence ID" value="NZ_SZVP01000001.1"/>
</dbReference>
<evidence type="ECO:0000313" key="5">
    <source>
        <dbReference type="Proteomes" id="UP000307702"/>
    </source>
</evidence>
<name>A0A8H2JNQ2_9GAMM</name>
<keyword evidence="5" id="KW-1185">Reference proteome</keyword>
<proteinExistence type="inferred from homology"/>
<evidence type="ECO:0000313" key="4">
    <source>
        <dbReference type="EMBL" id="TMM47902.1"/>
    </source>
</evidence>
<evidence type="ECO:0000256" key="1">
    <source>
        <dbReference type="ARBA" id="ARBA00009353"/>
    </source>
</evidence>
<feature type="domain" description="DUF1731" evidence="3">
    <location>
        <begin position="254"/>
        <end position="300"/>
    </location>
</feature>
<gene>
    <name evidence="4" type="ORF">FCS21_02775</name>
</gene>
<dbReference type="Gene3D" id="3.40.50.720">
    <property type="entry name" value="NAD(P)-binding Rossmann-like Domain"/>
    <property type="match status" value="1"/>
</dbReference>
<evidence type="ECO:0000259" key="2">
    <source>
        <dbReference type="Pfam" id="PF01370"/>
    </source>
</evidence>
<dbReference type="PANTHER" id="PTHR11092:SF0">
    <property type="entry name" value="EPIMERASE FAMILY PROTEIN SDR39U1"/>
    <property type="match status" value="1"/>
</dbReference>
<dbReference type="Pfam" id="PF08338">
    <property type="entry name" value="DUF1731"/>
    <property type="match status" value="1"/>
</dbReference>
<dbReference type="EMBL" id="SZVP01000001">
    <property type="protein sequence ID" value="TMM47902.1"/>
    <property type="molecule type" value="Genomic_DNA"/>
</dbReference>
<dbReference type="InterPro" id="IPR010099">
    <property type="entry name" value="SDR39U1"/>
</dbReference>